<evidence type="ECO:0000313" key="2">
    <source>
        <dbReference type="Proteomes" id="UP000006339"/>
    </source>
</evidence>
<keyword evidence="2" id="KW-1185">Reference proteome</keyword>
<evidence type="ECO:0000313" key="1">
    <source>
        <dbReference type="EMBL" id="EKO52513.1"/>
    </source>
</evidence>
<organism evidence="1 2">
    <name type="scientific">Leptospira kirschneri str. 200802841</name>
    <dbReference type="NCBI Taxonomy" id="1193047"/>
    <lineage>
        <taxon>Bacteria</taxon>
        <taxon>Pseudomonadati</taxon>
        <taxon>Spirochaetota</taxon>
        <taxon>Spirochaetia</taxon>
        <taxon>Leptospirales</taxon>
        <taxon>Leptospiraceae</taxon>
        <taxon>Leptospira</taxon>
    </lineage>
</organism>
<protein>
    <submittedName>
        <fullName evidence="1">Uncharacterized protein</fullName>
    </submittedName>
</protein>
<dbReference type="Proteomes" id="UP000006339">
    <property type="component" value="Unassembled WGS sequence"/>
</dbReference>
<accession>A0A828Y659</accession>
<proteinExistence type="predicted"/>
<reference evidence="1" key="1">
    <citation type="submission" date="2012-10" db="EMBL/GenBank/DDBJ databases">
        <authorList>
            <person name="Harkins D.M."/>
            <person name="Durkin A.S."/>
            <person name="Brinkac L.M."/>
            <person name="Selengut J.D."/>
            <person name="Sanka R."/>
            <person name="DePew J."/>
            <person name="Purushe J."/>
            <person name="Picardeau M."/>
            <person name="Werts C."/>
            <person name="Goarant C."/>
            <person name="Vinetz J.M."/>
            <person name="Sutton G.G."/>
            <person name="Nelson W.C."/>
            <person name="Fouts D.E."/>
        </authorList>
    </citation>
    <scope>NUCLEOTIDE SEQUENCE [LARGE SCALE GENOMIC DNA]</scope>
    <source>
        <strain evidence="1">200802841</strain>
    </source>
</reference>
<dbReference type="EMBL" id="AKWH02000022">
    <property type="protein sequence ID" value="EKO52513.1"/>
    <property type="molecule type" value="Genomic_DNA"/>
</dbReference>
<comment type="caution">
    <text evidence="1">The sequence shown here is derived from an EMBL/GenBank/DDBJ whole genome shotgun (WGS) entry which is preliminary data.</text>
</comment>
<gene>
    <name evidence="1" type="ORF">LEP1GSC131_0233</name>
</gene>
<sequence length="38" mass="4531">MRILIFQIVIFMVVPTFFKSWNPSQISAQNRRSTIIFT</sequence>
<name>A0A828Y659_9LEPT</name>
<dbReference type="AlphaFoldDB" id="A0A828Y659"/>